<evidence type="ECO:0000256" key="1">
    <source>
        <dbReference type="ARBA" id="ARBA00005047"/>
    </source>
</evidence>
<evidence type="ECO:0000256" key="6">
    <source>
        <dbReference type="HAMAP-Rule" id="MF_00076"/>
    </source>
</evidence>
<dbReference type="PANTHER" id="PTHR23133">
    <property type="entry name" value="IMIDAZOLEGLYCEROL-PHOSPHATE DEHYDRATASE HIS7"/>
    <property type="match status" value="1"/>
</dbReference>
<dbReference type="FunFam" id="3.30.230.40:FF:000003">
    <property type="entry name" value="Imidazoleglycerol-phosphate dehydratase HisB"/>
    <property type="match status" value="1"/>
</dbReference>
<dbReference type="OrthoDB" id="9790411at2"/>
<evidence type="ECO:0000256" key="3">
    <source>
        <dbReference type="ARBA" id="ARBA00022605"/>
    </source>
</evidence>
<keyword evidence="5 6" id="KW-0456">Lyase</keyword>
<dbReference type="HAMAP" id="MF_00076">
    <property type="entry name" value="HisB"/>
    <property type="match status" value="1"/>
</dbReference>
<dbReference type="RefSeq" id="WP_097643582.1">
    <property type="nucleotide sequence ID" value="NZ_NQWI01000027.1"/>
</dbReference>
<dbReference type="InterPro" id="IPR020568">
    <property type="entry name" value="Ribosomal_Su5_D2-typ_SF"/>
</dbReference>
<evidence type="ECO:0000256" key="5">
    <source>
        <dbReference type="ARBA" id="ARBA00023239"/>
    </source>
</evidence>
<evidence type="ECO:0000256" key="7">
    <source>
        <dbReference type="RuleBase" id="RU000599"/>
    </source>
</evidence>
<gene>
    <name evidence="6" type="primary">hisB</name>
    <name evidence="8" type="ORF">CJ255_08100</name>
</gene>
<name>A0A2A6RKH1_9CHLR</name>
<keyword evidence="3 6" id="KW-0028">Amino-acid biosynthesis</keyword>
<comment type="pathway">
    <text evidence="1 6 7">Amino-acid biosynthesis; L-histidine biosynthesis; L-histidine from 5-phospho-alpha-D-ribose 1-diphosphate: step 6/9.</text>
</comment>
<dbReference type="Proteomes" id="UP000220527">
    <property type="component" value="Unassembled WGS sequence"/>
</dbReference>
<dbReference type="CDD" id="cd07914">
    <property type="entry name" value="IGPD"/>
    <property type="match status" value="1"/>
</dbReference>
<dbReference type="AlphaFoldDB" id="A0A2A6RKH1"/>
<comment type="caution">
    <text evidence="8">The sequence shown here is derived from an EMBL/GenBank/DDBJ whole genome shotgun (WGS) entry which is preliminary data.</text>
</comment>
<dbReference type="GO" id="GO:0005737">
    <property type="term" value="C:cytoplasm"/>
    <property type="evidence" value="ECO:0007669"/>
    <property type="project" value="UniProtKB-SubCell"/>
</dbReference>
<dbReference type="NCBIfam" id="NF002111">
    <property type="entry name" value="PRK00951.2-1"/>
    <property type="match status" value="1"/>
</dbReference>
<sequence length="197" mass="21534">MNHRKATISRTTGETSIVLSLDLDGSGQASISTGIGFLDHMLTLWARHGLFDLEVQAHGDLHVDEHHTAEDVCICLGRALDQALDERRGIVRTAHSFVPMDEALALVAVDLGGRPYCVVQAEFVTPRLGQLGTDLIFHLLESLAFHGRLNLHAQVLYGRNDHHKVEAIFKALGRALDAATRHDPRQADSVPSTKGVL</sequence>
<dbReference type="UniPathway" id="UPA00031">
    <property type="reaction ID" value="UER00011"/>
</dbReference>
<comment type="similarity">
    <text evidence="6 7">Belongs to the imidazoleglycerol-phosphate dehydratase family.</text>
</comment>
<keyword evidence="6" id="KW-0963">Cytoplasm</keyword>
<dbReference type="NCBIfam" id="NF002114">
    <property type="entry name" value="PRK00951.2-4"/>
    <property type="match status" value="1"/>
</dbReference>
<comment type="catalytic activity">
    <reaction evidence="6 7">
        <text>D-erythro-1-(imidazol-4-yl)glycerol 3-phosphate = 3-(imidazol-4-yl)-2-oxopropyl phosphate + H2O</text>
        <dbReference type="Rhea" id="RHEA:11040"/>
        <dbReference type="ChEBI" id="CHEBI:15377"/>
        <dbReference type="ChEBI" id="CHEBI:57766"/>
        <dbReference type="ChEBI" id="CHEBI:58278"/>
        <dbReference type="EC" id="4.2.1.19"/>
    </reaction>
</comment>
<dbReference type="NCBIfam" id="NF002116">
    <property type="entry name" value="PRK00951.2-6"/>
    <property type="match status" value="1"/>
</dbReference>
<accession>A0A2A6RKH1</accession>
<dbReference type="Gene3D" id="3.30.230.40">
    <property type="entry name" value="Imidazole glycerol phosphate dehydratase, domain 1"/>
    <property type="match status" value="2"/>
</dbReference>
<proteinExistence type="inferred from homology"/>
<dbReference type="FunFam" id="3.30.230.40:FF:000001">
    <property type="entry name" value="Imidazoleglycerol-phosphate dehydratase HisB"/>
    <property type="match status" value="1"/>
</dbReference>
<reference evidence="9" key="1">
    <citation type="submission" date="2017-08" db="EMBL/GenBank/DDBJ databases">
        <authorList>
            <person name="Grouzdev D.S."/>
            <person name="Gaisin V.A."/>
            <person name="Rysina M.S."/>
            <person name="Gorlenko V.M."/>
        </authorList>
    </citation>
    <scope>NUCLEOTIDE SEQUENCE [LARGE SCALE GENOMIC DNA]</scope>
    <source>
        <strain evidence="9">Kir15-3F</strain>
    </source>
</reference>
<dbReference type="GO" id="GO:0000105">
    <property type="term" value="P:L-histidine biosynthetic process"/>
    <property type="evidence" value="ECO:0007669"/>
    <property type="project" value="UniProtKB-UniRule"/>
</dbReference>
<dbReference type="EMBL" id="NQWI01000027">
    <property type="protein sequence ID" value="PDW03522.1"/>
    <property type="molecule type" value="Genomic_DNA"/>
</dbReference>
<dbReference type="InterPro" id="IPR038494">
    <property type="entry name" value="IGPD_sf"/>
</dbReference>
<dbReference type="PANTHER" id="PTHR23133:SF2">
    <property type="entry name" value="IMIDAZOLEGLYCEROL-PHOSPHATE DEHYDRATASE"/>
    <property type="match status" value="1"/>
</dbReference>
<comment type="subcellular location">
    <subcellularLocation>
        <location evidence="6 7">Cytoplasm</location>
    </subcellularLocation>
</comment>
<organism evidence="8 9">
    <name type="scientific">Candidatus Viridilinea mediisalina</name>
    <dbReference type="NCBI Taxonomy" id="2024553"/>
    <lineage>
        <taxon>Bacteria</taxon>
        <taxon>Bacillati</taxon>
        <taxon>Chloroflexota</taxon>
        <taxon>Chloroflexia</taxon>
        <taxon>Chloroflexales</taxon>
        <taxon>Chloroflexineae</taxon>
        <taxon>Oscillochloridaceae</taxon>
        <taxon>Candidatus Viridilinea</taxon>
    </lineage>
</organism>
<dbReference type="Pfam" id="PF00475">
    <property type="entry name" value="IGPD"/>
    <property type="match status" value="1"/>
</dbReference>
<evidence type="ECO:0000256" key="4">
    <source>
        <dbReference type="ARBA" id="ARBA00023102"/>
    </source>
</evidence>
<dbReference type="PROSITE" id="PS00954">
    <property type="entry name" value="IGP_DEHYDRATASE_1"/>
    <property type="match status" value="1"/>
</dbReference>
<dbReference type="InterPro" id="IPR000807">
    <property type="entry name" value="ImidazoleglycerolP_deHydtase"/>
</dbReference>
<dbReference type="InterPro" id="IPR020565">
    <property type="entry name" value="ImidazoleglycerP_deHydtase_CS"/>
</dbReference>
<keyword evidence="4 6" id="KW-0368">Histidine biosynthesis</keyword>
<protein>
    <recommendedName>
        <fullName evidence="2 6">Imidazoleglycerol-phosphate dehydratase</fullName>
        <shortName evidence="6">IGPD</shortName>
        <ecNumber evidence="6 7">4.2.1.19</ecNumber>
    </recommendedName>
</protein>
<evidence type="ECO:0000256" key="2">
    <source>
        <dbReference type="ARBA" id="ARBA00016664"/>
    </source>
</evidence>
<keyword evidence="9" id="KW-1185">Reference proteome</keyword>
<evidence type="ECO:0000313" key="9">
    <source>
        <dbReference type="Proteomes" id="UP000220527"/>
    </source>
</evidence>
<evidence type="ECO:0000313" key="8">
    <source>
        <dbReference type="EMBL" id="PDW03522.1"/>
    </source>
</evidence>
<dbReference type="GO" id="GO:0004424">
    <property type="term" value="F:imidazoleglycerol-phosphate dehydratase activity"/>
    <property type="evidence" value="ECO:0007669"/>
    <property type="project" value="UniProtKB-UniRule"/>
</dbReference>
<dbReference type="SUPFAM" id="SSF54211">
    <property type="entry name" value="Ribosomal protein S5 domain 2-like"/>
    <property type="match status" value="2"/>
</dbReference>
<dbReference type="EC" id="4.2.1.19" evidence="6 7"/>
<dbReference type="PROSITE" id="PS00955">
    <property type="entry name" value="IGP_DEHYDRATASE_2"/>
    <property type="match status" value="1"/>
</dbReference>